<dbReference type="Proteomes" id="UP000605970">
    <property type="component" value="Unassembled WGS sequence"/>
</dbReference>
<comment type="caution">
    <text evidence="1">The sequence shown here is derived from an EMBL/GenBank/DDBJ whole genome shotgun (WGS) entry which is preliminary data.</text>
</comment>
<accession>A0A8S9ZR20</accession>
<proteinExistence type="predicted"/>
<protein>
    <submittedName>
        <fullName evidence="1">Uncharacterized protein</fullName>
    </submittedName>
</protein>
<gene>
    <name evidence="1" type="ORF">Mgra_00004772</name>
</gene>
<dbReference type="EMBL" id="JABEBT010000037">
    <property type="protein sequence ID" value="KAF7635860.1"/>
    <property type="molecule type" value="Genomic_DNA"/>
</dbReference>
<reference evidence="1" key="1">
    <citation type="journal article" date="2020" name="Ecol. Evol.">
        <title>Genome structure and content of the rice root-knot nematode (Meloidogyne graminicola).</title>
        <authorList>
            <person name="Phan N.T."/>
            <person name="Danchin E.G.J."/>
            <person name="Klopp C."/>
            <person name="Perfus-Barbeoch L."/>
            <person name="Kozlowski D.K."/>
            <person name="Koutsovoulos G.D."/>
            <person name="Lopez-Roques C."/>
            <person name="Bouchez O."/>
            <person name="Zahm M."/>
            <person name="Besnard G."/>
            <person name="Bellafiore S."/>
        </authorList>
    </citation>
    <scope>NUCLEOTIDE SEQUENCE</scope>
    <source>
        <strain evidence="1">VN-18</strain>
    </source>
</reference>
<keyword evidence="2" id="KW-1185">Reference proteome</keyword>
<organism evidence="1 2">
    <name type="scientific">Meloidogyne graminicola</name>
    <dbReference type="NCBI Taxonomy" id="189291"/>
    <lineage>
        <taxon>Eukaryota</taxon>
        <taxon>Metazoa</taxon>
        <taxon>Ecdysozoa</taxon>
        <taxon>Nematoda</taxon>
        <taxon>Chromadorea</taxon>
        <taxon>Rhabditida</taxon>
        <taxon>Tylenchina</taxon>
        <taxon>Tylenchomorpha</taxon>
        <taxon>Tylenchoidea</taxon>
        <taxon>Meloidogynidae</taxon>
        <taxon>Meloidogyninae</taxon>
        <taxon>Meloidogyne</taxon>
    </lineage>
</organism>
<evidence type="ECO:0000313" key="1">
    <source>
        <dbReference type="EMBL" id="KAF7635860.1"/>
    </source>
</evidence>
<name>A0A8S9ZR20_9BILA</name>
<sequence>MGVHNGIIESLESSEFFVLVGVIGRILDTANYLYTFTCALCWIDILLRYRHFGLFIIGNKTNNKIKSNYTSDGEEESETQF</sequence>
<evidence type="ECO:0000313" key="2">
    <source>
        <dbReference type="Proteomes" id="UP000605970"/>
    </source>
</evidence>
<dbReference type="AlphaFoldDB" id="A0A8S9ZR20"/>